<organism evidence="1">
    <name type="scientific">marine sediment metagenome</name>
    <dbReference type="NCBI Taxonomy" id="412755"/>
    <lineage>
        <taxon>unclassified sequences</taxon>
        <taxon>metagenomes</taxon>
        <taxon>ecological metagenomes</taxon>
    </lineage>
</organism>
<dbReference type="InterPro" id="IPR011060">
    <property type="entry name" value="RibuloseP-bd_barrel"/>
</dbReference>
<dbReference type="Gene3D" id="3.20.20.70">
    <property type="entry name" value="Aldolase class I"/>
    <property type="match status" value="1"/>
</dbReference>
<feature type="non-terminal residue" evidence="1">
    <location>
        <position position="48"/>
    </location>
</feature>
<evidence type="ECO:0000313" key="1">
    <source>
        <dbReference type="EMBL" id="GAI05823.1"/>
    </source>
</evidence>
<proteinExistence type="predicted"/>
<sequence length="48" mass="5280">MAGVPLWRVSSITLEHLYQAIVEAGADAVLVASIAHFGKYTITQMKEY</sequence>
<dbReference type="EMBL" id="BARV01007284">
    <property type="protein sequence ID" value="GAI05823.1"/>
    <property type="molecule type" value="Genomic_DNA"/>
</dbReference>
<name>X1KGM4_9ZZZZ</name>
<dbReference type="SUPFAM" id="SSF51366">
    <property type="entry name" value="Ribulose-phoshate binding barrel"/>
    <property type="match status" value="1"/>
</dbReference>
<comment type="caution">
    <text evidence="1">The sequence shown here is derived from an EMBL/GenBank/DDBJ whole genome shotgun (WGS) entry which is preliminary data.</text>
</comment>
<dbReference type="InterPro" id="IPR013785">
    <property type="entry name" value="Aldolase_TIM"/>
</dbReference>
<reference evidence="1" key="1">
    <citation type="journal article" date="2014" name="Front. Microbiol.">
        <title>High frequency of phylogenetically diverse reductive dehalogenase-homologous genes in deep subseafloor sedimentary metagenomes.</title>
        <authorList>
            <person name="Kawai M."/>
            <person name="Futagami T."/>
            <person name="Toyoda A."/>
            <person name="Takaki Y."/>
            <person name="Nishi S."/>
            <person name="Hori S."/>
            <person name="Arai W."/>
            <person name="Tsubouchi T."/>
            <person name="Morono Y."/>
            <person name="Uchiyama I."/>
            <person name="Ito T."/>
            <person name="Fujiyama A."/>
            <person name="Inagaki F."/>
            <person name="Takami H."/>
        </authorList>
    </citation>
    <scope>NUCLEOTIDE SEQUENCE</scope>
    <source>
        <strain evidence="1">Expedition CK06-06</strain>
    </source>
</reference>
<gene>
    <name evidence="1" type="ORF">S06H3_14862</name>
</gene>
<accession>X1KGM4</accession>
<dbReference type="AlphaFoldDB" id="X1KGM4"/>
<protein>
    <submittedName>
        <fullName evidence="1">Uncharacterized protein</fullName>
    </submittedName>
</protein>